<dbReference type="GO" id="GO:0004601">
    <property type="term" value="F:peroxidase activity"/>
    <property type="evidence" value="ECO:0007669"/>
    <property type="project" value="InterPro"/>
</dbReference>
<dbReference type="RefSeq" id="WP_239124402.1">
    <property type="nucleotide sequence ID" value="NZ_BONY01000093.1"/>
</dbReference>
<dbReference type="AlphaFoldDB" id="A0A8J3VL95"/>
<dbReference type="InterPro" id="IPR010255">
    <property type="entry name" value="Haem_peroxidase_sf"/>
</dbReference>
<feature type="compositionally biased region" description="Basic and acidic residues" evidence="4">
    <location>
        <begin position="647"/>
        <end position="657"/>
    </location>
</feature>
<keyword evidence="2" id="KW-0964">Secreted</keyword>
<dbReference type="Pfam" id="PF03098">
    <property type="entry name" value="An_peroxidase"/>
    <property type="match status" value="2"/>
</dbReference>
<dbReference type="GO" id="GO:0006979">
    <property type="term" value="P:response to oxidative stress"/>
    <property type="evidence" value="ECO:0007669"/>
    <property type="project" value="InterPro"/>
</dbReference>
<sequence length="700" mass="76299">MTVAVGVLAVVGAIALTGPATADYGGASDAPILGIWEVQSLNGMNNNPYSPRAGAAGDRYLRMGSARYADGRSAQTNGPNVRNVSNRIFNDTNVNVFSERDVTQWGFVWGQFLDHTLGLRQEDGTPANIPFSATDPLETFRNDLGVVPFIRSAAARGTGTSSARQHTNTETAFIDAEAVYGASDSRLDWLREGKIDGNPDNNGARLFMPSNYLPRKDSRGNPANAPAMAVDGRLLAAPNSAVVAGDMRANENIALTATQTLFAREHNRIVSKLPNSLSQQDKFQIARAVVIAEQQYITYNEFLPAMGVTLPAYQGYNEYLDPSLSHEFATVGYRAHSQIHGELEVETDASRYPKRVLEALEEQGIEVTVDDDEVAIAVPLNVAFFNPGLVQLIQLGPLLKGIGGEPEYKNDELIDNQLRSVMFKVPVSGNEECLDGPTLPECFNGVADLGAIDIQRGRDHGMPSYNQMRNTFGLPSKNSFTAITGEPTESFPSDPLLTPGNEINDPNCLDIVALFDINGKATTVENDNAVRIVRRCSLAARLKALYGSTSNLDAFTGMVAEKHVDGSELGELQLAIWKDQFIAARDGDRFFYLNDPLQSFIRKNYGIDSRRTLAQVIAANTDIPLSELNANVFRVSVDAAAAATSRARTETDNKRPEAQPTALTRHNKKFHTEKPHKAVPPRHSGPRTLGRRRRQDGCPE</sequence>
<gene>
    <name evidence="6" type="ORF">Rhe02_84740</name>
</gene>
<evidence type="ECO:0000313" key="7">
    <source>
        <dbReference type="Proteomes" id="UP000612899"/>
    </source>
</evidence>
<dbReference type="PROSITE" id="PS50292">
    <property type="entry name" value="PEROXIDASE_3"/>
    <property type="match status" value="1"/>
</dbReference>
<accession>A0A8J3VL95</accession>
<feature type="signal peptide" evidence="5">
    <location>
        <begin position="1"/>
        <end position="22"/>
    </location>
</feature>
<evidence type="ECO:0000256" key="4">
    <source>
        <dbReference type="SAM" id="MobiDB-lite"/>
    </source>
</evidence>
<evidence type="ECO:0000256" key="5">
    <source>
        <dbReference type="SAM" id="SignalP"/>
    </source>
</evidence>
<keyword evidence="3" id="KW-0325">Glycoprotein</keyword>
<feature type="chain" id="PRO_5035234823" description="Peroxidase" evidence="5">
    <location>
        <begin position="23"/>
        <end position="700"/>
    </location>
</feature>
<comment type="subcellular location">
    <subcellularLocation>
        <location evidence="1">Secreted</location>
    </subcellularLocation>
</comment>
<dbReference type="PANTHER" id="PTHR11475:SF4">
    <property type="entry name" value="CHORION PEROXIDASE"/>
    <property type="match status" value="1"/>
</dbReference>
<keyword evidence="7" id="KW-1185">Reference proteome</keyword>
<evidence type="ECO:0008006" key="8">
    <source>
        <dbReference type="Google" id="ProtNLM"/>
    </source>
</evidence>
<evidence type="ECO:0000256" key="1">
    <source>
        <dbReference type="ARBA" id="ARBA00004613"/>
    </source>
</evidence>
<dbReference type="InterPro" id="IPR019791">
    <property type="entry name" value="Haem_peroxidase_animal"/>
</dbReference>
<proteinExistence type="predicted"/>
<dbReference type="Gene3D" id="1.10.640.10">
    <property type="entry name" value="Haem peroxidase domain superfamily, animal type"/>
    <property type="match status" value="1"/>
</dbReference>
<dbReference type="Proteomes" id="UP000612899">
    <property type="component" value="Unassembled WGS sequence"/>
</dbReference>
<evidence type="ECO:0000256" key="2">
    <source>
        <dbReference type="ARBA" id="ARBA00022525"/>
    </source>
</evidence>
<dbReference type="GO" id="GO:0020037">
    <property type="term" value="F:heme binding"/>
    <property type="evidence" value="ECO:0007669"/>
    <property type="project" value="InterPro"/>
</dbReference>
<dbReference type="EMBL" id="BONY01000093">
    <property type="protein sequence ID" value="GIH10407.1"/>
    <property type="molecule type" value="Genomic_DNA"/>
</dbReference>
<dbReference type="GO" id="GO:0005576">
    <property type="term" value="C:extracellular region"/>
    <property type="evidence" value="ECO:0007669"/>
    <property type="project" value="UniProtKB-SubCell"/>
</dbReference>
<feature type="region of interest" description="Disordered" evidence="4">
    <location>
        <begin position="644"/>
        <end position="700"/>
    </location>
</feature>
<evidence type="ECO:0000256" key="3">
    <source>
        <dbReference type="ARBA" id="ARBA00023180"/>
    </source>
</evidence>
<dbReference type="PANTHER" id="PTHR11475">
    <property type="entry name" value="OXIDASE/PEROXIDASE"/>
    <property type="match status" value="1"/>
</dbReference>
<dbReference type="SUPFAM" id="SSF48113">
    <property type="entry name" value="Heme-dependent peroxidases"/>
    <property type="match status" value="1"/>
</dbReference>
<protein>
    <recommendedName>
        <fullName evidence="8">Peroxidase</fullName>
    </recommendedName>
</protein>
<keyword evidence="5" id="KW-0732">Signal</keyword>
<evidence type="ECO:0000313" key="6">
    <source>
        <dbReference type="EMBL" id="GIH10407.1"/>
    </source>
</evidence>
<reference evidence="6" key="1">
    <citation type="submission" date="2021-01" db="EMBL/GenBank/DDBJ databases">
        <title>Whole genome shotgun sequence of Rhizocola hellebori NBRC 109834.</title>
        <authorList>
            <person name="Komaki H."/>
            <person name="Tamura T."/>
        </authorList>
    </citation>
    <scope>NUCLEOTIDE SEQUENCE</scope>
    <source>
        <strain evidence="6">NBRC 109834</strain>
    </source>
</reference>
<organism evidence="6 7">
    <name type="scientific">Rhizocola hellebori</name>
    <dbReference type="NCBI Taxonomy" id="1392758"/>
    <lineage>
        <taxon>Bacteria</taxon>
        <taxon>Bacillati</taxon>
        <taxon>Actinomycetota</taxon>
        <taxon>Actinomycetes</taxon>
        <taxon>Micromonosporales</taxon>
        <taxon>Micromonosporaceae</taxon>
        <taxon>Rhizocola</taxon>
    </lineage>
</organism>
<comment type="caution">
    <text evidence="6">The sequence shown here is derived from an EMBL/GenBank/DDBJ whole genome shotgun (WGS) entry which is preliminary data.</text>
</comment>
<dbReference type="InterPro" id="IPR037120">
    <property type="entry name" value="Haem_peroxidase_sf_animal"/>
</dbReference>
<name>A0A8J3VL95_9ACTN</name>